<feature type="compositionally biased region" description="Pro residues" evidence="1">
    <location>
        <begin position="65"/>
        <end position="76"/>
    </location>
</feature>
<dbReference type="SUPFAM" id="SSF48452">
    <property type="entry name" value="TPR-like"/>
    <property type="match status" value="1"/>
</dbReference>
<evidence type="ECO:0000256" key="1">
    <source>
        <dbReference type="SAM" id="MobiDB-lite"/>
    </source>
</evidence>
<feature type="region of interest" description="Disordered" evidence="1">
    <location>
        <begin position="325"/>
        <end position="378"/>
    </location>
</feature>
<feature type="region of interest" description="Disordered" evidence="1">
    <location>
        <begin position="926"/>
        <end position="989"/>
    </location>
</feature>
<feature type="region of interest" description="Disordered" evidence="1">
    <location>
        <begin position="1204"/>
        <end position="1227"/>
    </location>
</feature>
<organism evidence="2 3">
    <name type="scientific">Vitrella brassicaformis (strain CCMP3155)</name>
    <dbReference type="NCBI Taxonomy" id="1169540"/>
    <lineage>
        <taxon>Eukaryota</taxon>
        <taxon>Sar</taxon>
        <taxon>Alveolata</taxon>
        <taxon>Colpodellida</taxon>
        <taxon>Vitrellaceae</taxon>
        <taxon>Vitrella</taxon>
    </lineage>
</organism>
<dbReference type="VEuPathDB" id="CryptoDB:Vbra_20082"/>
<dbReference type="InParanoid" id="A0A0G4EA76"/>
<feature type="compositionally biased region" description="Basic and acidic residues" evidence="1">
    <location>
        <begin position="1"/>
        <end position="18"/>
    </location>
</feature>
<proteinExistence type="predicted"/>
<keyword evidence="3" id="KW-1185">Reference proteome</keyword>
<feature type="compositionally biased region" description="Basic and acidic residues" evidence="1">
    <location>
        <begin position="1205"/>
        <end position="1216"/>
    </location>
</feature>
<feature type="region of interest" description="Disordered" evidence="1">
    <location>
        <begin position="136"/>
        <end position="210"/>
    </location>
</feature>
<feature type="region of interest" description="Disordered" evidence="1">
    <location>
        <begin position="58"/>
        <end position="96"/>
    </location>
</feature>
<protein>
    <submittedName>
        <fullName evidence="2">Uncharacterized protein</fullName>
    </submittedName>
</protein>
<dbReference type="InterPro" id="IPR011990">
    <property type="entry name" value="TPR-like_helical_dom_sf"/>
</dbReference>
<feature type="region of interest" description="Disordered" evidence="1">
    <location>
        <begin position="426"/>
        <end position="465"/>
    </location>
</feature>
<feature type="compositionally biased region" description="Low complexity" evidence="1">
    <location>
        <begin position="965"/>
        <end position="980"/>
    </location>
</feature>
<feature type="region of interest" description="Disordered" evidence="1">
    <location>
        <begin position="1001"/>
        <end position="1029"/>
    </location>
</feature>
<name>A0A0G4EA76_VITBC</name>
<evidence type="ECO:0000313" key="3">
    <source>
        <dbReference type="Proteomes" id="UP000041254"/>
    </source>
</evidence>
<feature type="compositionally biased region" description="Gly residues" evidence="1">
    <location>
        <begin position="1217"/>
        <end position="1226"/>
    </location>
</feature>
<dbReference type="EMBL" id="CDMY01000047">
    <property type="protein sequence ID" value="CEL92127.1"/>
    <property type="molecule type" value="Genomic_DNA"/>
</dbReference>
<evidence type="ECO:0000313" key="2">
    <source>
        <dbReference type="EMBL" id="CEL92127.1"/>
    </source>
</evidence>
<gene>
    <name evidence="2" type="ORF">Vbra_20082</name>
</gene>
<sequence length="1327" mass="144216">MKRSRLDYSSARDDHDTVRSLLIGRPGEGGKRKRRSYRKTAPSSYVYTSAKLSKILGRAQVSPAPAQPPQREPQPLPEAAQLPKIEPGSKGVGLRTDSCWVGGRSTTFPGPRFTPLELPLLGLSAAAEKARKAGGWPRAYKTPKGESLGEAERGVTEDREEGLVAPVSAEGAEEAEPAETEVPSAEDGQKIGGEDGEGAPPAQADEETGNKKVIDYISSGSAVLDIRSESAFFSNVSNVPHDDSALHPESSIHTLSYSSSSASLTADAPTTPGLDRTFETIGRAIGRLGTFRQESAENLAAETKPLPPRPPIYALRSKVTFTIEETEEEGKEGAEASAPSSREPTAATHDEEKAAGHEEEKAAGQEEPEPPVIPRTAPVWPPVLEETEEQSPLGSDLMPSFMMSFKAKRGPIPSTRAAHLRRVATGWQPVDGETPVQTDEEEEELSSSRAARRPLSRLQTQRSMHSVRKGLMRGATFKKVKAVSTFRRTHITVSYGKGGASQLAESVSRILKWRGGCAQLPTRSLSWHGERDAAAQGAQAAAEKRLPTRCRSAPGYYPEFAHHIIPLLPPDMPAPADQQLCQRLTQPPLLPPSIIRRQFQAGEWRSCVISCRDLLRSTEVDLSTDTVLLSVCGCCLDRLNMLASAIVFFSRCVKSDPSCSLHFYNRGVCLMKLGRWEDAHGDLSHAVKFACLQSSQVIPTDLLVCRALSGVHVGALANEVWTDFELARCRSHPNPLVRPTLIKNRISLTGGLAVFLASFSAGDPHQAYHHYLSTIMTKCPPARTRLNTYSPSSRAGGSGGSRFLSVVSTVSCRISSRPSTKPGQLPVACRHFSDMERKHCMRNLRRIRPLQYVPREELLAALDYFTIRVVPRSVLFLPGDVFFAVLFGSIDVKRFTMPTQIKVDAESYVPERSTTVSTRMLELTRAIHRTRSPSGTAEEGGSHSVSRTPSAASASGSAIGEPPGRSRTASSSAAEAASSRDASRRPSRHVLSRAFSKANMALGDDSSTSSYKHKKKASSSRRGGLPDRAEMKRVSEELCRQALDVLGEFETSLVSVKTLSAGDWVHNEPPSSRKQSMKALLSRSNRDKRDVDCSAEDLAAADEVWWVGGHDTDQTEVLILPSHVFRRLAEAAEQDSYKCEISFLRSVSLFSGIETHSLSMIFEEMLDINTLHFSQVLFDAFASPPVEAPGLIVVRSGTLQLLEKGPAKKEEDKRDTGGIGSSGGGVFQPHRQSWRIAAIIPPRCCLCDEALFGGAGLSLPSLYRCEVLSVNAVCLVLSKARLSELPGGIVDEMRGRRAASQQEVAKILAGAEEERERKTNAEGSEQD</sequence>
<feature type="region of interest" description="Disordered" evidence="1">
    <location>
        <begin position="1"/>
        <end position="42"/>
    </location>
</feature>
<feature type="compositionally biased region" description="Basic and acidic residues" evidence="1">
    <location>
        <begin position="348"/>
        <end position="364"/>
    </location>
</feature>
<accession>A0A0G4EA76</accession>
<reference evidence="2 3" key="1">
    <citation type="submission" date="2014-11" db="EMBL/GenBank/DDBJ databases">
        <authorList>
            <person name="Zhu J."/>
            <person name="Qi W."/>
            <person name="Song R."/>
        </authorList>
    </citation>
    <scope>NUCLEOTIDE SEQUENCE [LARGE SCALE GENOMIC DNA]</scope>
</reference>
<dbReference type="Proteomes" id="UP000041254">
    <property type="component" value="Unassembled WGS sequence"/>
</dbReference>
<dbReference type="Gene3D" id="1.25.40.10">
    <property type="entry name" value="Tetratricopeptide repeat domain"/>
    <property type="match status" value="1"/>
</dbReference>